<name>A0A1I7ZRW5_9BILA</name>
<reference evidence="2" key="1">
    <citation type="submission" date="2016-11" db="UniProtKB">
        <authorList>
            <consortium name="WormBaseParasite"/>
        </authorList>
    </citation>
    <scope>IDENTIFICATION</scope>
</reference>
<evidence type="ECO:0000313" key="1">
    <source>
        <dbReference type="Proteomes" id="UP000095287"/>
    </source>
</evidence>
<keyword evidence="1" id="KW-1185">Reference proteome</keyword>
<protein>
    <submittedName>
        <fullName evidence="2">Uncharacterized protein</fullName>
    </submittedName>
</protein>
<dbReference type="WBParaSite" id="L893_g28929.t1">
    <property type="protein sequence ID" value="L893_g28929.t1"/>
    <property type="gene ID" value="L893_g28929"/>
</dbReference>
<dbReference type="Proteomes" id="UP000095287">
    <property type="component" value="Unplaced"/>
</dbReference>
<evidence type="ECO:0000313" key="2">
    <source>
        <dbReference type="WBParaSite" id="L893_g28929.t1"/>
    </source>
</evidence>
<organism evidence="1 2">
    <name type="scientific">Steinernema glaseri</name>
    <dbReference type="NCBI Taxonomy" id="37863"/>
    <lineage>
        <taxon>Eukaryota</taxon>
        <taxon>Metazoa</taxon>
        <taxon>Ecdysozoa</taxon>
        <taxon>Nematoda</taxon>
        <taxon>Chromadorea</taxon>
        <taxon>Rhabditida</taxon>
        <taxon>Tylenchina</taxon>
        <taxon>Panagrolaimomorpha</taxon>
        <taxon>Strongyloidoidea</taxon>
        <taxon>Steinernematidae</taxon>
        <taxon>Steinernema</taxon>
    </lineage>
</organism>
<dbReference type="AlphaFoldDB" id="A0A1I7ZRW5"/>
<proteinExistence type="predicted"/>
<sequence length="69" mass="7997">MASGRGRRYGRRIYYNGSIKRSKARGALSVAPEGEGFRPARIYFHRKKELTWSKYFWGMGGPGREKARE</sequence>
<accession>A0A1I7ZRW5</accession>